<dbReference type="Pfam" id="PF00266">
    <property type="entry name" value="Aminotran_5"/>
    <property type="match status" value="1"/>
</dbReference>
<dbReference type="AlphaFoldDB" id="A1HUC4"/>
<dbReference type="Gene3D" id="3.40.640.10">
    <property type="entry name" value="Type I PLP-dependent aspartate aminotransferase-like (Major domain)"/>
    <property type="match status" value="1"/>
</dbReference>
<dbReference type="InterPro" id="IPR015421">
    <property type="entry name" value="PyrdxlP-dep_Trfase_major"/>
</dbReference>
<proteinExistence type="inferred from homology"/>
<dbReference type="FunFam" id="3.90.1150.10:FF:000031">
    <property type="entry name" value="Serine--glyoxylate aminotransferase"/>
    <property type="match status" value="1"/>
</dbReference>
<gene>
    <name evidence="11" type="ORF">TcarDRAFT_0057</name>
</gene>
<comment type="similarity">
    <text evidence="2 8">Belongs to the class-V pyridoxal-phosphate-dependent aminotransferase family.</text>
</comment>
<evidence type="ECO:0000256" key="8">
    <source>
        <dbReference type="RuleBase" id="RU004075"/>
    </source>
</evidence>
<keyword evidence="5 7" id="KW-0663">Pyridoxal phosphate</keyword>
<evidence type="ECO:0000256" key="2">
    <source>
        <dbReference type="ARBA" id="ARBA00009236"/>
    </source>
</evidence>
<evidence type="ECO:0000256" key="7">
    <source>
        <dbReference type="PIRSR" id="PIRSR000524-50"/>
    </source>
</evidence>
<dbReference type="PROSITE" id="PS00595">
    <property type="entry name" value="AA_TRANSFER_CLASS_5"/>
    <property type="match status" value="1"/>
</dbReference>
<dbReference type="RefSeq" id="WP_007290628.1">
    <property type="nucleotide sequence ID" value="NZ_AAWL01000037.1"/>
</dbReference>
<dbReference type="GO" id="GO:0019265">
    <property type="term" value="P:glycine biosynthetic process, by transamination of glyoxylate"/>
    <property type="evidence" value="ECO:0007669"/>
    <property type="project" value="TreeGrafter"/>
</dbReference>
<dbReference type="FunFam" id="3.40.640.10:FF:000027">
    <property type="entry name" value="Serine--pyruvate aminotransferase, mitochondrial"/>
    <property type="match status" value="1"/>
</dbReference>
<keyword evidence="4 11" id="KW-0808">Transferase</keyword>
<dbReference type="PANTHER" id="PTHR21152:SF40">
    <property type="entry name" value="ALANINE--GLYOXYLATE AMINOTRANSFERASE"/>
    <property type="match status" value="1"/>
</dbReference>
<evidence type="ECO:0000256" key="3">
    <source>
        <dbReference type="ARBA" id="ARBA00022576"/>
    </source>
</evidence>
<dbReference type="EMBL" id="AAWL01000037">
    <property type="protein sequence ID" value="EAX46381.1"/>
    <property type="molecule type" value="Genomic_DNA"/>
</dbReference>
<organism evidence="11 12">
    <name type="scientific">Thermosinus carboxydivorans Nor1</name>
    <dbReference type="NCBI Taxonomy" id="401526"/>
    <lineage>
        <taxon>Bacteria</taxon>
        <taxon>Bacillati</taxon>
        <taxon>Bacillota</taxon>
        <taxon>Negativicutes</taxon>
        <taxon>Selenomonadales</taxon>
        <taxon>Sporomusaceae</taxon>
        <taxon>Thermosinus</taxon>
    </lineage>
</organism>
<dbReference type="Gene3D" id="3.90.1150.10">
    <property type="entry name" value="Aspartate Aminotransferase, domain 1"/>
    <property type="match status" value="1"/>
</dbReference>
<dbReference type="OrthoDB" id="389074at2"/>
<dbReference type="InterPro" id="IPR015424">
    <property type="entry name" value="PyrdxlP-dep_Trfase"/>
</dbReference>
<keyword evidence="3 11" id="KW-0032">Aminotransferase</keyword>
<dbReference type="InterPro" id="IPR015422">
    <property type="entry name" value="PyrdxlP-dep_Trfase_small"/>
</dbReference>
<comment type="caution">
    <text evidence="11">The sequence shown here is derived from an EMBL/GenBank/DDBJ whole genome shotgun (WGS) entry which is preliminary data.</text>
</comment>
<sequence>MLQKPYLMVPGPTAVPERVLQAMHRPVINHRGPQYEALFRDVSDRLKTVFKTKQDVLTYPAAGTGMMEAAVVNILSPGDHVLVVSIGVFGDRFAEIAAKFGAVVEKLDFAWGEAAAPRVLAERLAGDKEGRIKAVFLTHNETSTGVTNDVQALAAACKGHPALVVVDAVSSLGAMDLAMDEWGLDVVITGSQKALMLPPGLGFMALSERAWAACAQSTMPKFYWDAQAVKKALAKGQNPYTPPVSLLFGLAEALRLIEEEGLDNIFARHRTLRAALRAGVRAMGLGLLADDKVASPGVTAVLPPTGIEAKKIQKTMRERFGITLAGGQKKLENQIFRIGHLGYVAQTDILVTLAALEMTLALLGHKVELGAGVRAAQEILMEG</sequence>
<evidence type="ECO:0000256" key="1">
    <source>
        <dbReference type="ARBA" id="ARBA00001933"/>
    </source>
</evidence>
<reference evidence="11 12" key="2">
    <citation type="submission" date="2007-01" db="EMBL/GenBank/DDBJ databases">
        <title>Sequencing of the draft genome and assembly of Thermosinus carboxydivorans Nor1.</title>
        <authorList>
            <consortium name="US DOE Joint Genome Institute (JGI-PGF)"/>
            <person name="Copeland A."/>
            <person name="Lucas S."/>
            <person name="Lapidus A."/>
            <person name="Barry K."/>
            <person name="Glavina del Rio T."/>
            <person name="Dalin E."/>
            <person name="Tice H."/>
            <person name="Bruce D."/>
            <person name="Pitluck S."/>
            <person name="Richardson P."/>
        </authorList>
    </citation>
    <scope>NUCLEOTIDE SEQUENCE [LARGE SCALE GENOMIC DNA]</scope>
    <source>
        <strain evidence="11 12">Nor1</strain>
    </source>
</reference>
<dbReference type="EC" id="2.6.1.45" evidence="11"/>
<keyword evidence="12" id="KW-1185">Reference proteome</keyword>
<protein>
    <submittedName>
        <fullName evidence="11">Serine--glyoxylate transaminase</fullName>
        <ecNumber evidence="11">2.6.1.45</ecNumber>
    </submittedName>
</protein>
<dbReference type="GO" id="GO:0004760">
    <property type="term" value="F:L-serine-pyruvate transaminase activity"/>
    <property type="evidence" value="ECO:0007669"/>
    <property type="project" value="TreeGrafter"/>
</dbReference>
<dbReference type="InterPro" id="IPR020578">
    <property type="entry name" value="Aminotrans_V_PyrdxlP_BS"/>
</dbReference>
<evidence type="ECO:0000313" key="12">
    <source>
        <dbReference type="Proteomes" id="UP000005139"/>
    </source>
</evidence>
<dbReference type="GO" id="GO:0008453">
    <property type="term" value="F:alanine-glyoxylate transaminase activity"/>
    <property type="evidence" value="ECO:0007669"/>
    <property type="project" value="TreeGrafter"/>
</dbReference>
<evidence type="ECO:0000256" key="5">
    <source>
        <dbReference type="ARBA" id="ARBA00022898"/>
    </source>
</evidence>
<comment type="cofactor">
    <cofactor evidence="1 7 9">
        <name>pyridoxal 5'-phosphate</name>
        <dbReference type="ChEBI" id="CHEBI:597326"/>
    </cofactor>
</comment>
<name>A1HUC4_9FIRM</name>
<evidence type="ECO:0000256" key="6">
    <source>
        <dbReference type="PIRSR" id="PIRSR000524-1"/>
    </source>
</evidence>
<accession>A1HUC4</accession>
<feature type="modified residue" description="N6-(pyridoxal phosphate)lysine" evidence="7">
    <location>
        <position position="193"/>
    </location>
</feature>
<dbReference type="InterPro" id="IPR024169">
    <property type="entry name" value="SP_NH2Trfase/AEP_transaminase"/>
</dbReference>
<dbReference type="PIRSF" id="PIRSF000524">
    <property type="entry name" value="SPT"/>
    <property type="match status" value="1"/>
</dbReference>
<feature type="domain" description="Aminotransferase class V" evidence="10">
    <location>
        <begin position="6"/>
        <end position="329"/>
    </location>
</feature>
<dbReference type="eggNOG" id="COG0075">
    <property type="taxonomic scope" value="Bacteria"/>
</dbReference>
<dbReference type="SUPFAM" id="SSF53383">
    <property type="entry name" value="PLP-dependent transferases"/>
    <property type="match status" value="1"/>
</dbReference>
<evidence type="ECO:0000256" key="9">
    <source>
        <dbReference type="RuleBase" id="RU004504"/>
    </source>
</evidence>
<reference evidence="11 12" key="1">
    <citation type="submission" date="2007-01" db="EMBL/GenBank/DDBJ databases">
        <title>Annotation of the draft genome assembly of Thermosinus carboxydivorans Nor1.</title>
        <authorList>
            <consortium name="US DOE Joint Genome Institute (JGI-ORNL)"/>
            <person name="Larimer F."/>
            <person name="Land M."/>
            <person name="Hauser L."/>
        </authorList>
    </citation>
    <scope>NUCLEOTIDE SEQUENCE [LARGE SCALE GENOMIC DNA]</scope>
    <source>
        <strain evidence="11 12">Nor1</strain>
    </source>
</reference>
<feature type="binding site" evidence="6">
    <location>
        <position position="337"/>
    </location>
    <ligand>
        <name>substrate</name>
    </ligand>
</feature>
<evidence type="ECO:0000256" key="4">
    <source>
        <dbReference type="ARBA" id="ARBA00022679"/>
    </source>
</evidence>
<evidence type="ECO:0000259" key="10">
    <source>
        <dbReference type="Pfam" id="PF00266"/>
    </source>
</evidence>
<dbReference type="Proteomes" id="UP000005139">
    <property type="component" value="Unassembled WGS sequence"/>
</dbReference>
<dbReference type="GO" id="GO:0050281">
    <property type="term" value="F:L-serine-glyoxylate transaminase activity"/>
    <property type="evidence" value="ECO:0007669"/>
    <property type="project" value="UniProtKB-EC"/>
</dbReference>
<dbReference type="InterPro" id="IPR000192">
    <property type="entry name" value="Aminotrans_V_dom"/>
</dbReference>
<dbReference type="PANTHER" id="PTHR21152">
    <property type="entry name" value="AMINOTRANSFERASE CLASS V"/>
    <property type="match status" value="1"/>
</dbReference>
<evidence type="ECO:0000313" key="11">
    <source>
        <dbReference type="EMBL" id="EAX46381.1"/>
    </source>
</evidence>